<feature type="region of interest" description="Disordered" evidence="1">
    <location>
        <begin position="109"/>
        <end position="134"/>
    </location>
</feature>
<accession>A0A1A9EXV8</accession>
<name>A0A1A9EXV8_9GAMM</name>
<reference evidence="4" key="1">
    <citation type="submission" date="2016-05" db="EMBL/GenBank/DDBJ databases">
        <authorList>
            <person name="Baek K."/>
            <person name="Yang S.-J."/>
        </authorList>
    </citation>
    <scope>NUCLEOTIDE SEQUENCE [LARGE SCALE GENOMIC DNA]</scope>
    <source>
        <strain evidence="4">ST58-10</strain>
    </source>
</reference>
<dbReference type="Proteomes" id="UP000078070">
    <property type="component" value="Chromosome"/>
</dbReference>
<dbReference type="OrthoDB" id="9810174at2"/>
<organism evidence="3 4">
    <name type="scientific">Marinobacterium aestuarii</name>
    <dbReference type="NCBI Taxonomy" id="1821621"/>
    <lineage>
        <taxon>Bacteria</taxon>
        <taxon>Pseudomonadati</taxon>
        <taxon>Pseudomonadota</taxon>
        <taxon>Gammaproteobacteria</taxon>
        <taxon>Oceanospirillales</taxon>
        <taxon>Oceanospirillaceae</taxon>
        <taxon>Marinobacterium</taxon>
    </lineage>
</organism>
<dbReference type="RefSeq" id="WP_067381416.1">
    <property type="nucleotide sequence ID" value="NZ_CP015839.1"/>
</dbReference>
<dbReference type="KEGG" id="mars:A8C75_09860"/>
<feature type="domain" description="Phage tail collar" evidence="2">
    <location>
        <begin position="7"/>
        <end position="63"/>
    </location>
</feature>
<feature type="compositionally biased region" description="Low complexity" evidence="1">
    <location>
        <begin position="109"/>
        <end position="123"/>
    </location>
</feature>
<dbReference type="InterPro" id="IPR037053">
    <property type="entry name" value="Phage_tail_collar_dom_sf"/>
</dbReference>
<evidence type="ECO:0000259" key="2">
    <source>
        <dbReference type="Pfam" id="PF07484"/>
    </source>
</evidence>
<dbReference type="InterPro" id="IPR011083">
    <property type="entry name" value="Phage_tail_collar_dom"/>
</dbReference>
<proteinExistence type="predicted"/>
<reference evidence="3 4" key="2">
    <citation type="journal article" date="2018" name="Int. J. Syst. Evol. Microbiol.">
        <title>Marinobacterium aestuarii sp. nov., a benzene-degrading marine bacterium isolated from estuary sediment.</title>
        <authorList>
            <person name="Bae S.S."/>
            <person name="Jung J."/>
            <person name="Chung D."/>
            <person name="Baek K."/>
        </authorList>
    </citation>
    <scope>NUCLEOTIDE SEQUENCE [LARGE SCALE GENOMIC DNA]</scope>
    <source>
        <strain evidence="3 4">ST58-10</strain>
    </source>
</reference>
<evidence type="ECO:0000313" key="4">
    <source>
        <dbReference type="Proteomes" id="UP000078070"/>
    </source>
</evidence>
<keyword evidence="4" id="KW-1185">Reference proteome</keyword>
<evidence type="ECO:0000256" key="1">
    <source>
        <dbReference type="SAM" id="MobiDB-lite"/>
    </source>
</evidence>
<dbReference type="EMBL" id="CP015839">
    <property type="protein sequence ID" value="ANG62756.1"/>
    <property type="molecule type" value="Genomic_DNA"/>
</dbReference>
<gene>
    <name evidence="3" type="ORF">A8C75_09860</name>
</gene>
<dbReference type="STRING" id="1821621.A8C75_09860"/>
<dbReference type="AlphaFoldDB" id="A0A1A9EXV8"/>
<dbReference type="Gene3D" id="3.90.1340.10">
    <property type="entry name" value="Phage tail collar domain"/>
    <property type="match status" value="1"/>
</dbReference>
<dbReference type="Pfam" id="PF07484">
    <property type="entry name" value="Collar"/>
    <property type="match status" value="1"/>
</dbReference>
<sequence>MSEPFIGEIRLAGFDFAPRGWAKCDGQLLPISQNTSLFSLLGTQYGGDGVTTFALPDLRGRSPVGAGHGPGLETIIQGKTGGTESVTLQQAQLPSHSHQAQASIAIPANSTSSDTTPAPATNTVLGPASNSGRPGALYSTETPNTTLEPFNNPVTVQPTGGSQPVQIRNPFLGSNFIIALQGLYPSRN</sequence>
<evidence type="ECO:0000313" key="3">
    <source>
        <dbReference type="EMBL" id="ANG62756.1"/>
    </source>
</evidence>
<protein>
    <submittedName>
        <fullName evidence="3">Phage tail protein</fullName>
    </submittedName>
</protein>
<dbReference type="SUPFAM" id="SSF88874">
    <property type="entry name" value="Receptor-binding domain of short tail fibre protein gp12"/>
    <property type="match status" value="1"/>
</dbReference>